<keyword evidence="1" id="KW-0472">Membrane</keyword>
<keyword evidence="1" id="KW-1133">Transmembrane helix</keyword>
<gene>
    <name evidence="2" type="ORF">METZ01_LOCUS122788</name>
</gene>
<proteinExistence type="predicted"/>
<feature type="transmembrane region" description="Helical" evidence="1">
    <location>
        <begin position="68"/>
        <end position="86"/>
    </location>
</feature>
<feature type="non-terminal residue" evidence="2">
    <location>
        <position position="450"/>
    </location>
</feature>
<dbReference type="AlphaFoldDB" id="A0A381XYT3"/>
<feature type="transmembrane region" description="Helical" evidence="1">
    <location>
        <begin position="41"/>
        <end position="61"/>
    </location>
</feature>
<keyword evidence="1" id="KW-0812">Transmembrane</keyword>
<protein>
    <recommendedName>
        <fullName evidence="3">Protein-glutamine gamma-glutamyltransferase TgpA N-terminal domain-containing protein</fullName>
    </recommendedName>
</protein>
<dbReference type="EMBL" id="UINC01016876">
    <property type="protein sequence ID" value="SVA69934.1"/>
    <property type="molecule type" value="Genomic_DNA"/>
</dbReference>
<evidence type="ECO:0000256" key="1">
    <source>
        <dbReference type="SAM" id="Phobius"/>
    </source>
</evidence>
<name>A0A381XYT3_9ZZZZ</name>
<feature type="transmembrane region" description="Helical" evidence="1">
    <location>
        <begin position="150"/>
        <end position="168"/>
    </location>
</feature>
<reference evidence="2" key="1">
    <citation type="submission" date="2018-05" db="EMBL/GenBank/DDBJ databases">
        <authorList>
            <person name="Lanie J.A."/>
            <person name="Ng W.-L."/>
            <person name="Kazmierczak K.M."/>
            <person name="Andrzejewski T.M."/>
            <person name="Davidsen T.M."/>
            <person name="Wayne K.J."/>
            <person name="Tettelin H."/>
            <person name="Glass J.I."/>
            <person name="Rusch D."/>
            <person name="Podicherti R."/>
            <person name="Tsui H.-C.T."/>
            <person name="Winkler M.E."/>
        </authorList>
    </citation>
    <scope>NUCLEOTIDE SEQUENCE</scope>
</reference>
<feature type="transmembrane region" description="Helical" evidence="1">
    <location>
        <begin position="174"/>
        <end position="190"/>
    </location>
</feature>
<evidence type="ECO:0000313" key="2">
    <source>
        <dbReference type="EMBL" id="SVA69934.1"/>
    </source>
</evidence>
<feature type="transmembrane region" description="Helical" evidence="1">
    <location>
        <begin position="18"/>
        <end position="35"/>
    </location>
</feature>
<feature type="transmembrane region" description="Helical" evidence="1">
    <location>
        <begin position="125"/>
        <end position="145"/>
    </location>
</feature>
<organism evidence="2">
    <name type="scientific">marine metagenome</name>
    <dbReference type="NCBI Taxonomy" id="408172"/>
    <lineage>
        <taxon>unclassified sequences</taxon>
        <taxon>metagenomes</taxon>
        <taxon>ecological metagenomes</taxon>
    </lineage>
</organism>
<feature type="transmembrane region" description="Helical" evidence="1">
    <location>
        <begin position="210"/>
        <end position="232"/>
    </location>
</feature>
<evidence type="ECO:0008006" key="3">
    <source>
        <dbReference type="Google" id="ProtNLM"/>
    </source>
</evidence>
<accession>A0A381XYT3</accession>
<sequence length="450" mass="50151">MVDASITLAKFFRPSDGWLAFLFLTMNLWVVIFSVEQAEWVTGLELTTLLSLSIITALVLYRIPVWAFIVLPIGAALGLLAIIWQFTSREIGLVTVTNADQLWLRLSLWVEAARTGSINIDTVPFAFGLMVITWMTGFLATWVFFRYRNFWGVFVLGGAGLVSNLTYLPPQASAHLALWLFTGLLLVSRVQSVRRRQEWERRNVTYDGHLGLLSISDNFLLAFVVLLVAFLLPTGGKFGPTNDLYELFRTPVTSYEDDFNRLFAGLPARRPLGYRIWGDVLAFQGTINPAPTQVLWVESPVPLYWKARTYGTYTPKGWMSDETVLKPVGWSPSGSSSQPYDSRFEVAYSVNPQYDSKTLFAGEQVVGVGRDVQIETYESPNYSLDFTESDAAKGHPEPVVQAANSLRQSLNQGGSPATDSSLAAQLPDQFRLMDVSRSNDGVIKEVVVAD</sequence>